<gene>
    <name evidence="3" type="ORF">SAMN05444372_103182</name>
</gene>
<evidence type="ECO:0000313" key="4">
    <source>
        <dbReference type="Proteomes" id="UP000184020"/>
    </source>
</evidence>
<keyword evidence="1" id="KW-1133">Transmembrane helix</keyword>
<keyword evidence="1" id="KW-0812">Transmembrane</keyword>
<organism evidence="3 4">
    <name type="scientific">Flavobacterium micromati</name>
    <dbReference type="NCBI Taxonomy" id="229205"/>
    <lineage>
        <taxon>Bacteria</taxon>
        <taxon>Pseudomonadati</taxon>
        <taxon>Bacteroidota</taxon>
        <taxon>Flavobacteriia</taxon>
        <taxon>Flavobacteriales</taxon>
        <taxon>Flavobacteriaceae</taxon>
        <taxon>Flavobacterium</taxon>
    </lineage>
</organism>
<dbReference type="EMBL" id="FQWF01000003">
    <property type="protein sequence ID" value="SHG20797.1"/>
    <property type="molecule type" value="Genomic_DNA"/>
</dbReference>
<evidence type="ECO:0008006" key="5">
    <source>
        <dbReference type="Google" id="ProtNLM"/>
    </source>
</evidence>
<dbReference type="STRING" id="229205.SAMN05444372_103182"/>
<feature type="chain" id="PRO_5012657611" description="Seryl-tRNA synthetase" evidence="2">
    <location>
        <begin position="25"/>
        <end position="105"/>
    </location>
</feature>
<keyword evidence="1" id="KW-0472">Membrane</keyword>
<evidence type="ECO:0000256" key="1">
    <source>
        <dbReference type="SAM" id="Phobius"/>
    </source>
</evidence>
<accession>A0A1M5HY31</accession>
<name>A0A1M5HY31_9FLAO</name>
<dbReference type="OrthoDB" id="799395at2"/>
<evidence type="ECO:0000313" key="3">
    <source>
        <dbReference type="EMBL" id="SHG20797.1"/>
    </source>
</evidence>
<protein>
    <recommendedName>
        <fullName evidence="5">Seryl-tRNA synthetase</fullName>
    </recommendedName>
</protein>
<reference evidence="4" key="1">
    <citation type="submission" date="2016-11" db="EMBL/GenBank/DDBJ databases">
        <authorList>
            <person name="Varghese N."/>
            <person name="Submissions S."/>
        </authorList>
    </citation>
    <scope>NUCLEOTIDE SEQUENCE [LARGE SCALE GENOMIC DNA]</scope>
    <source>
        <strain evidence="4">DSM 17659</strain>
    </source>
</reference>
<dbReference type="Proteomes" id="UP000184020">
    <property type="component" value="Unassembled WGS sequence"/>
</dbReference>
<proteinExistence type="predicted"/>
<sequence>MKKISFYLMMIVLSLTVMPTQIFASEKNPALRTDSPKEVPAEVKVMLNRLDEIKSMDKSELSSVEKKELRKEVRTIKKELKSTGNGIYLSVGAIIIVILLLILLL</sequence>
<dbReference type="RefSeq" id="WP_073017709.1">
    <property type="nucleotide sequence ID" value="NZ_FQWF01000003.1"/>
</dbReference>
<keyword evidence="2" id="KW-0732">Signal</keyword>
<evidence type="ECO:0000256" key="2">
    <source>
        <dbReference type="SAM" id="SignalP"/>
    </source>
</evidence>
<feature type="signal peptide" evidence="2">
    <location>
        <begin position="1"/>
        <end position="24"/>
    </location>
</feature>
<feature type="transmembrane region" description="Helical" evidence="1">
    <location>
        <begin position="87"/>
        <end position="104"/>
    </location>
</feature>
<dbReference type="AlphaFoldDB" id="A0A1M5HY31"/>
<keyword evidence="4" id="KW-1185">Reference proteome</keyword>